<organism evidence="3 4">
    <name type="scientific">Yersinia pseudotuberculosis serotype I (strain IP32953)</name>
    <dbReference type="NCBI Taxonomy" id="273123"/>
    <lineage>
        <taxon>Bacteria</taxon>
        <taxon>Pseudomonadati</taxon>
        <taxon>Pseudomonadota</taxon>
        <taxon>Gammaproteobacteria</taxon>
        <taxon>Enterobacterales</taxon>
        <taxon>Yersiniaceae</taxon>
        <taxon>Yersinia</taxon>
    </lineage>
</organism>
<protein>
    <submittedName>
        <fullName evidence="3">Hypothetical, similar to orf34 (AB008550) [phage phi CTX]</fullName>
    </submittedName>
</protein>
<proteinExistence type="inferred from homology"/>
<dbReference type="RefSeq" id="WP_011192931.1">
    <property type="nucleotide sequence ID" value="NC_006155.1"/>
</dbReference>
<dbReference type="InterPro" id="IPR030935">
    <property type="entry name" value="PBSX_Proteobac"/>
</dbReference>
<dbReference type="PATRIC" id="fig|273123.14.peg.3647"/>
<dbReference type="EMBL" id="BX936398">
    <property type="protein sequence ID" value="CAH22377.1"/>
    <property type="molecule type" value="Genomic_DNA"/>
</dbReference>
<dbReference type="NCBIfam" id="TIGR01540">
    <property type="entry name" value="portal_PBSX"/>
    <property type="match status" value="1"/>
</dbReference>
<name>Q666V7_YERPS</name>
<comment type="similarity">
    <text evidence="1">Belongs to the phage portal family. PBSX subfamily.</text>
</comment>
<dbReference type="Pfam" id="PF04860">
    <property type="entry name" value="Phage_portal"/>
    <property type="match status" value="1"/>
</dbReference>
<dbReference type="AlphaFoldDB" id="Q666V7"/>
<accession>Q666V7</accession>
<dbReference type="KEGG" id="ypo:BZ17_3473"/>
<evidence type="ECO:0000256" key="2">
    <source>
        <dbReference type="SAM" id="MobiDB-lite"/>
    </source>
</evidence>
<dbReference type="InterPro" id="IPR006430">
    <property type="entry name" value="Phage_portal_PBSX"/>
</dbReference>
<dbReference type="InterPro" id="IPR006944">
    <property type="entry name" value="Phage/GTA_portal"/>
</dbReference>
<gene>
    <name evidence="3" type="ordered locus">YPTB3139</name>
</gene>
<dbReference type="Proteomes" id="UP000001011">
    <property type="component" value="Chromosome"/>
</dbReference>
<evidence type="ECO:0000313" key="4">
    <source>
        <dbReference type="Proteomes" id="UP000001011"/>
    </source>
</evidence>
<reference evidence="3 4" key="1">
    <citation type="journal article" date="2004" name="Proc. Natl. Acad. Sci. U.S.A.">
        <title>Insights into the evolution of Yersinia pestis through whole-genome comparison with Yersinia pseudotuberculosis.</title>
        <authorList>
            <person name="Chain P.S.G."/>
            <person name="Carniel E."/>
            <person name="Larimer F.W."/>
            <person name="Lamerdin J."/>
            <person name="Stoutland P.O."/>
            <person name="Regala W.M."/>
            <person name="Georgescu A.M."/>
            <person name="Vergez L.M."/>
            <person name="Land M.L."/>
            <person name="Motin V.L."/>
            <person name="Brubaker R.R."/>
            <person name="Fowler J."/>
            <person name="Hinnebusch J."/>
            <person name="Marceau M."/>
            <person name="Medigue C."/>
            <person name="Simonet M."/>
            <person name="Chenal-Francisque V."/>
            <person name="Souza B."/>
            <person name="Dacheux D."/>
            <person name="Elliott J.M."/>
            <person name="Derbise A."/>
            <person name="Hauser L.J."/>
            <person name="Garcia E."/>
        </authorList>
    </citation>
    <scope>NUCLEOTIDE SEQUENCE [LARGE SCALE GENOMIC DNA]</scope>
    <source>
        <strain evidence="4">IP32953</strain>
    </source>
</reference>
<dbReference type="KEGG" id="yps:YPTB3139"/>
<evidence type="ECO:0000313" key="3">
    <source>
        <dbReference type="EMBL" id="CAH22377.1"/>
    </source>
</evidence>
<sequence>MTTKKKRGRQNSSQQKKAKATEDFTPGRGSVISFGEPEPILTTGTDYSEIWYDNDFDHWRLPIERLALAQLPNLNGQHGGVLYARRNMLVSDYLGGGLTTDNIEGAAFDYYLFGDVAILKVRNFWGEVIDLVPLPSLYTRRRRTGEFVVLQKDEPLSYPPEDIIFLAQYDPQQQIYGLPDYIGGIHSVLLNSEATIFRRRYYHNGAHMGFILYANDPSISTEVEREIKEKIEQSKGVGNFRNMFISIPKGDPDGIKLISIGEVSAKDEFSNVKSITAQDILTAHRFPSGLAGIIPPNGTVMGDPEKARATYRKDEVIPVQNKFMRAVNTDPETPAHLHLRFKADKDTDNTERGEN</sequence>
<evidence type="ECO:0000256" key="1">
    <source>
        <dbReference type="ARBA" id="ARBA00006799"/>
    </source>
</evidence>
<feature type="region of interest" description="Disordered" evidence="2">
    <location>
        <begin position="1"/>
        <end position="31"/>
    </location>
</feature>
<dbReference type="PIRSF" id="PIRSF018494">
    <property type="entry name" value="PBSX_VPQ"/>
    <property type="match status" value="1"/>
</dbReference>